<evidence type="ECO:0000313" key="4">
    <source>
        <dbReference type="Proteomes" id="UP000652567"/>
    </source>
</evidence>
<proteinExistence type="inferred from homology"/>
<dbReference type="InterPro" id="IPR007712">
    <property type="entry name" value="RelE/ParE_toxin"/>
</dbReference>
<dbReference type="AlphaFoldDB" id="A0A928YVE0"/>
<reference evidence="3" key="1">
    <citation type="submission" date="2018-07" db="EMBL/GenBank/DDBJ databases">
        <title>Genome assembly of strain Ka43.</title>
        <authorList>
            <person name="Kukolya J."/>
            <person name="Nagy I."/>
            <person name="Horvath B."/>
            <person name="Toth A."/>
        </authorList>
    </citation>
    <scope>NUCLEOTIDE SEQUENCE</scope>
    <source>
        <strain evidence="3">KB43</strain>
    </source>
</reference>
<name>A0A928YVE0_9GAMM</name>
<dbReference type="Pfam" id="PF05016">
    <property type="entry name" value="ParE_toxin"/>
    <property type="match status" value="1"/>
</dbReference>
<gene>
    <name evidence="3" type="ORF">C4F51_17300</name>
</gene>
<accession>A0A928YVE0</accession>
<keyword evidence="2" id="KW-1277">Toxin-antitoxin system</keyword>
<dbReference type="PANTHER" id="PTHR33755:SF5">
    <property type="entry name" value="TYPE II TOXIN-ANTITOXIN SYSTEM RELE_PARE FAMILY TOXIN"/>
    <property type="match status" value="1"/>
</dbReference>
<comment type="caution">
    <text evidence="3">The sequence shown here is derived from an EMBL/GenBank/DDBJ whole genome shotgun (WGS) entry which is preliminary data.</text>
</comment>
<dbReference type="PANTHER" id="PTHR33755">
    <property type="entry name" value="TOXIN PARE1-RELATED"/>
    <property type="match status" value="1"/>
</dbReference>
<dbReference type="InterPro" id="IPR051803">
    <property type="entry name" value="TA_system_RelE-like_toxin"/>
</dbReference>
<dbReference type="EMBL" id="PRDL01000001">
    <property type="protein sequence ID" value="MBE8718934.1"/>
    <property type="molecule type" value="Genomic_DNA"/>
</dbReference>
<protein>
    <submittedName>
        <fullName evidence="3">Type II toxin-antitoxin system RelE/ParE family toxin</fullName>
    </submittedName>
</protein>
<dbReference type="Gene3D" id="3.30.2310.20">
    <property type="entry name" value="RelE-like"/>
    <property type="match status" value="1"/>
</dbReference>
<dbReference type="RefSeq" id="WP_193911900.1">
    <property type="nucleotide sequence ID" value="NZ_PRDL01000001.1"/>
</dbReference>
<sequence>MKLVIARSALNDLQNIKAYYLEQGVPNIGQQFVSTILEKVQRLIDHPDSGRKVPELDQEQIRELIYPPFRIVYMRHTSTISLVRV</sequence>
<evidence type="ECO:0000256" key="1">
    <source>
        <dbReference type="ARBA" id="ARBA00006226"/>
    </source>
</evidence>
<dbReference type="InterPro" id="IPR035093">
    <property type="entry name" value="RelE/ParE_toxin_dom_sf"/>
</dbReference>
<evidence type="ECO:0000256" key="2">
    <source>
        <dbReference type="ARBA" id="ARBA00022649"/>
    </source>
</evidence>
<evidence type="ECO:0000313" key="3">
    <source>
        <dbReference type="EMBL" id="MBE8718934.1"/>
    </source>
</evidence>
<organism evidence="3 4">
    <name type="scientific">Cellvibrio polysaccharolyticus</name>
    <dbReference type="NCBI Taxonomy" id="2082724"/>
    <lineage>
        <taxon>Bacteria</taxon>
        <taxon>Pseudomonadati</taxon>
        <taxon>Pseudomonadota</taxon>
        <taxon>Gammaproteobacteria</taxon>
        <taxon>Cellvibrionales</taxon>
        <taxon>Cellvibrionaceae</taxon>
        <taxon>Cellvibrio</taxon>
    </lineage>
</organism>
<keyword evidence="4" id="KW-1185">Reference proteome</keyword>
<dbReference type="Proteomes" id="UP000652567">
    <property type="component" value="Unassembled WGS sequence"/>
</dbReference>
<comment type="similarity">
    <text evidence="1">Belongs to the RelE toxin family.</text>
</comment>